<comment type="caution">
    <text evidence="1">The sequence shown here is derived from an EMBL/GenBank/DDBJ whole genome shotgun (WGS) entry which is preliminary data.</text>
</comment>
<dbReference type="EMBL" id="RBTT01000465">
    <property type="protein sequence ID" value="RMU00983.1"/>
    <property type="molecule type" value="Genomic_DNA"/>
</dbReference>
<accession>A0A3M5QW01</accession>
<name>A0A3M5QW01_9PSED</name>
<proteinExistence type="predicted"/>
<evidence type="ECO:0000313" key="1">
    <source>
        <dbReference type="EMBL" id="RMU00983.1"/>
    </source>
</evidence>
<organism evidence="1 2">
    <name type="scientific">Pseudomonas syringae pv. coriandricola</name>
    <dbReference type="NCBI Taxonomy" id="264453"/>
    <lineage>
        <taxon>Bacteria</taxon>
        <taxon>Pseudomonadati</taxon>
        <taxon>Pseudomonadota</taxon>
        <taxon>Gammaproteobacteria</taxon>
        <taxon>Pseudomonadales</taxon>
        <taxon>Pseudomonadaceae</taxon>
        <taxon>Pseudomonas</taxon>
    </lineage>
</organism>
<sequence length="37" mass="4271">MNFVPDNLPDDPELLKQMLAKMQSRMGVLEEQVALLR</sequence>
<dbReference type="Proteomes" id="UP000274212">
    <property type="component" value="Unassembled WGS sequence"/>
</dbReference>
<dbReference type="AlphaFoldDB" id="A0A3M5QW01"/>
<gene>
    <name evidence="1" type="ORF">ALP36_05244</name>
</gene>
<protein>
    <submittedName>
        <fullName evidence="1">Uncharacterized protein</fullName>
    </submittedName>
</protein>
<reference evidence="1 2" key="1">
    <citation type="submission" date="2018-08" db="EMBL/GenBank/DDBJ databases">
        <title>Recombination of ecologically and evolutionarily significant loci maintains genetic cohesion in the Pseudomonas syringae species complex.</title>
        <authorList>
            <person name="Dillon M."/>
            <person name="Thakur S."/>
            <person name="Almeida R.N.D."/>
            <person name="Weir B.S."/>
            <person name="Guttman D.S."/>
        </authorList>
    </citation>
    <scope>NUCLEOTIDE SEQUENCE [LARGE SCALE GENOMIC DNA]</scope>
    <source>
        <strain evidence="1 2">ICMP 9829</strain>
    </source>
</reference>
<evidence type="ECO:0000313" key="2">
    <source>
        <dbReference type="Proteomes" id="UP000274212"/>
    </source>
</evidence>